<organism evidence="1 2">
    <name type="scientific">Lindgomyces ingoldianus</name>
    <dbReference type="NCBI Taxonomy" id="673940"/>
    <lineage>
        <taxon>Eukaryota</taxon>
        <taxon>Fungi</taxon>
        <taxon>Dikarya</taxon>
        <taxon>Ascomycota</taxon>
        <taxon>Pezizomycotina</taxon>
        <taxon>Dothideomycetes</taxon>
        <taxon>Pleosporomycetidae</taxon>
        <taxon>Pleosporales</taxon>
        <taxon>Lindgomycetaceae</taxon>
        <taxon>Lindgomyces</taxon>
    </lineage>
</organism>
<dbReference type="EMBL" id="MU003535">
    <property type="protein sequence ID" value="KAF2464641.1"/>
    <property type="molecule type" value="Genomic_DNA"/>
</dbReference>
<accession>A0ACB6QCK4</accession>
<proteinExistence type="predicted"/>
<reference evidence="1" key="1">
    <citation type="journal article" date="2020" name="Stud. Mycol.">
        <title>101 Dothideomycetes genomes: a test case for predicting lifestyles and emergence of pathogens.</title>
        <authorList>
            <person name="Haridas S."/>
            <person name="Albert R."/>
            <person name="Binder M."/>
            <person name="Bloem J."/>
            <person name="Labutti K."/>
            <person name="Salamov A."/>
            <person name="Andreopoulos B."/>
            <person name="Baker S."/>
            <person name="Barry K."/>
            <person name="Bills G."/>
            <person name="Bluhm B."/>
            <person name="Cannon C."/>
            <person name="Castanera R."/>
            <person name="Culley D."/>
            <person name="Daum C."/>
            <person name="Ezra D."/>
            <person name="Gonzalez J."/>
            <person name="Henrissat B."/>
            <person name="Kuo A."/>
            <person name="Liang C."/>
            <person name="Lipzen A."/>
            <person name="Lutzoni F."/>
            <person name="Magnuson J."/>
            <person name="Mondo S."/>
            <person name="Nolan M."/>
            <person name="Ohm R."/>
            <person name="Pangilinan J."/>
            <person name="Park H.-J."/>
            <person name="Ramirez L."/>
            <person name="Alfaro M."/>
            <person name="Sun H."/>
            <person name="Tritt A."/>
            <person name="Yoshinaga Y."/>
            <person name="Zwiers L.-H."/>
            <person name="Turgeon B."/>
            <person name="Goodwin S."/>
            <person name="Spatafora J."/>
            <person name="Crous P."/>
            <person name="Grigoriev I."/>
        </authorList>
    </citation>
    <scope>NUCLEOTIDE SEQUENCE</scope>
    <source>
        <strain evidence="1">ATCC 200398</strain>
    </source>
</reference>
<evidence type="ECO:0000313" key="1">
    <source>
        <dbReference type="EMBL" id="KAF2464641.1"/>
    </source>
</evidence>
<sequence>MADDATASALSDMSPQPTANPDAQTTVNDFLDYTEFFPSDLIRSLRLIRDLDSNYLDATEAVHELTKTYGNLPHIPESERPRPQYLRKEIAAQLDQAVYCRESTYAEAARLYEVAERHCHRLKIIKRKLQALPQPPSRDPTPAPVSPQATRSANRGYERTPRIHLHFDGGRHGASSTARPRDRSRKPTAPLPRALSLDSLSSSDMSDAESEVRSTIDLATAHSPKKIKEKTPKPPKPARFRMPGSQGTNVHSSIAGISTSNALAKLSPPPADARPGSKFAPWFKLTEYEMAVLRKQMKKNAIWCPSDTMIRRELERKGRGHVNYDKEKARCEATGEEFIDEDLEEPSVPKVNPPALVNPNPPADAAPPTPNPAPAPVEPPKDTVREDTATVNKGMKLNEAKEAKKVKRESQREQAMRDAQGLEDATRKIKEAAENLKELNFASDSVNVTPTAQRRKSTTKTTNKRKRECTPPPPPAADTPTTITREASSVSQDSGTKPPDPKRLRLQNLPPLAPAPAPAPTPVAPTPATVTTPKVTTPIITTPVVHTPIPLPDPIKTITVQVPLAPAGPSTPKSATKPASTAPSRHVTPALPSPTQNKKPQEAVPTLAQPTQPTVTAASSRPRRESVASKVPTPPPAPVEPVQPPKARKTPTPAPEPVRSSPGPVTRPRSSRGHMPTPKAQSEEPKLNDLGRNTRELRRHSIFSQSAVTATPVPTRMSTRKKPPPKGDITSAEDGQKTVTNVKRAQGSKNKKKKKADEEPTEPLEEIDPNEPRYCICDDVSFGQMIQCDNNCEKEWFHLDCVHMTEKEIPSRRAKWYCPDCRAQLGTDAYGNPLVPPALPGRRGNR</sequence>
<gene>
    <name evidence="1" type="ORF">BDR25DRAFT_271676</name>
</gene>
<comment type="caution">
    <text evidence="1">The sequence shown here is derived from an EMBL/GenBank/DDBJ whole genome shotgun (WGS) entry which is preliminary data.</text>
</comment>
<name>A0ACB6QCK4_9PLEO</name>
<dbReference type="Proteomes" id="UP000799755">
    <property type="component" value="Unassembled WGS sequence"/>
</dbReference>
<keyword evidence="2" id="KW-1185">Reference proteome</keyword>
<evidence type="ECO:0000313" key="2">
    <source>
        <dbReference type="Proteomes" id="UP000799755"/>
    </source>
</evidence>
<protein>
    <submittedName>
        <fullName evidence="1">Uncharacterized protein</fullName>
    </submittedName>
</protein>